<name>A0ACC2K6U0_PERAE</name>
<organism evidence="1 2">
    <name type="scientific">Persea americana</name>
    <name type="common">Avocado</name>
    <dbReference type="NCBI Taxonomy" id="3435"/>
    <lineage>
        <taxon>Eukaryota</taxon>
        <taxon>Viridiplantae</taxon>
        <taxon>Streptophyta</taxon>
        <taxon>Embryophyta</taxon>
        <taxon>Tracheophyta</taxon>
        <taxon>Spermatophyta</taxon>
        <taxon>Magnoliopsida</taxon>
        <taxon>Magnoliidae</taxon>
        <taxon>Laurales</taxon>
        <taxon>Lauraceae</taxon>
        <taxon>Persea</taxon>
    </lineage>
</organism>
<reference evidence="1 2" key="1">
    <citation type="journal article" date="2022" name="Hortic Res">
        <title>A haplotype resolved chromosomal level avocado genome allows analysis of novel avocado genes.</title>
        <authorList>
            <person name="Nath O."/>
            <person name="Fletcher S.J."/>
            <person name="Hayward A."/>
            <person name="Shaw L.M."/>
            <person name="Masouleh A.K."/>
            <person name="Furtado A."/>
            <person name="Henry R.J."/>
            <person name="Mitter N."/>
        </authorList>
    </citation>
    <scope>NUCLEOTIDE SEQUENCE [LARGE SCALE GENOMIC DNA]</scope>
    <source>
        <strain evidence="2">cv. Hass</strain>
    </source>
</reference>
<dbReference type="Proteomes" id="UP001234297">
    <property type="component" value="Chromosome 12"/>
</dbReference>
<comment type="caution">
    <text evidence="1">The sequence shown here is derived from an EMBL/GenBank/DDBJ whole genome shotgun (WGS) entry which is preliminary data.</text>
</comment>
<protein>
    <submittedName>
        <fullName evidence="1">Uncharacterized protein</fullName>
    </submittedName>
</protein>
<dbReference type="EMBL" id="CM056820">
    <property type="protein sequence ID" value="KAJ8616634.1"/>
    <property type="molecule type" value="Genomic_DNA"/>
</dbReference>
<proteinExistence type="predicted"/>
<evidence type="ECO:0000313" key="2">
    <source>
        <dbReference type="Proteomes" id="UP001234297"/>
    </source>
</evidence>
<gene>
    <name evidence="1" type="ORF">MRB53_036006</name>
</gene>
<sequence length="1280" mass="146057">MPLLKNKPFALAKAPEDLKPEEKVWMVRFTDEVFRSYEEYLERINFYRQRVWKCKATGKMHLTFEEALVSEHQAIEKSQKFPKEFMEYVLRLVQFSMLNLNDLVTMIYERLKDYFLEGEELHGRKEDGVCPCKILEIITSDGSCCYKLGWLDKSRKVISTSTEDPKTLIRKKLPFTRDLLKLFIKESTSQNDPWVVHHKLAMEHGISTEPPEEFREKESKTNKAGSKRTAEMENANVPMSKKKKRRNQNADQVQESSQVIQEETPKVVRIEYPIDDELVKPSEDDPIFSERPKPSQHFIIPMENVGDFLMVWDFCSSFAKVLHLSPFSLEDFENALVYEGISDLILEVHSAILKLLISDQGEYYALTQQKKRKEMIASTNWTEYLCDFVELEKGTNSTDHIKMIKHAIKGTLEVYISETKALVAAKREEDLEEVRKRREDKQLKEMTSDNNNSIQQNGVSECTSLHSFDSERSCEQTKDMQRDVNMDTPASNETHHLGISGSKHDILASRRAMMKQALEAKIAMEKEKEASRLAELKKLREERHAREKEAKERKMKEQRLVASADNLPFNLLQQEKFDLEMEKRFIRTDALGKDRHHNRYWFFRREGRLFIESEDHKEWSFYASNEELDGLMGSLNPKGVRELNLQMQLQKHYSKICAAFQKRLKEMARSKEMSQKVVSDTPVLRRSVRVSVLPEDKKLPPFLAYEAEDDLQPLDFHFSTGTSNTKILCGLTKGEGRRAKRGHKHQWPVGAGEGLLQGHKLFCLSTHGTSPTLSLAGWYCDFKISAFNEPLFSFGHKYARFLRVWFSAGVGFSFAVLIIATMILLRESAGALALYYGSSDLRHLSKGVLFGLSPLLPSLHIWITDAGYMIFSTLISVAVHEFGHAVAAASEGIHIEYIAIFLAIIFPGALVAFDYELIECLPRFSTLRIYCAGIWHNVIFSAACGFALFLLPMILSPLYIHCENPMVLTVPQSSPMSGYLSHGDLIVSLDGLPVNSPQDWIAKMTLLDDQTLEESQHSREQSLREANGRKGYCVPRSLIEGSMNIKLVDGLFTCPDELTAFRSAPCFNLTLLDDDSSGIIQNKTEGATCLPAMAVVNLKKCGDGWQVTRMNRSYCPCSQGEECLVPVQMPGLMWVEITFSRPYSLECLQQGRNSSLEFGNSDSRSNNCGGTFVYVGDVAAEAHSIQLTSYRPRWPFSLSTYFPNVLEKMIAYTFHVSATLALLNSLPVFLLDGESVLGVCLCYITWLSPRRRQQLLQIFLLCGSLLTILTFSWIFISITF</sequence>
<keyword evidence="2" id="KW-1185">Reference proteome</keyword>
<accession>A0ACC2K6U0</accession>
<evidence type="ECO:0000313" key="1">
    <source>
        <dbReference type="EMBL" id="KAJ8616634.1"/>
    </source>
</evidence>